<dbReference type="EMBL" id="MFIX01000239">
    <property type="protein sequence ID" value="OGG00816.1"/>
    <property type="molecule type" value="Genomic_DNA"/>
</dbReference>
<dbReference type="GO" id="GO:0005829">
    <property type="term" value="C:cytosol"/>
    <property type="evidence" value="ECO:0007669"/>
    <property type="project" value="TreeGrafter"/>
</dbReference>
<dbReference type="InterPro" id="IPR036724">
    <property type="entry name" value="Cobalamin-bd_sf"/>
</dbReference>
<keyword evidence="2" id="KW-0479">Metal-binding</keyword>
<dbReference type="Gene3D" id="1.10.1240.10">
    <property type="entry name" value="Methionine synthase domain"/>
    <property type="match status" value="1"/>
</dbReference>
<proteinExistence type="inferred from homology"/>
<dbReference type="GO" id="GO:0031419">
    <property type="term" value="F:cobalamin binding"/>
    <property type="evidence" value="ECO:0007669"/>
    <property type="project" value="InterPro"/>
</dbReference>
<dbReference type="SUPFAM" id="SSF52242">
    <property type="entry name" value="Cobalamin (vitamin B12)-binding domain"/>
    <property type="match status" value="1"/>
</dbReference>
<dbReference type="FunFam" id="3.40.50.280:FF:000003">
    <property type="entry name" value="Dimethylamine methyltransferase corrinoid protein"/>
    <property type="match status" value="1"/>
</dbReference>
<evidence type="ECO:0000259" key="4">
    <source>
        <dbReference type="PROSITE" id="PS51332"/>
    </source>
</evidence>
<reference evidence="6 7" key="1">
    <citation type="journal article" date="2016" name="Nat. Commun.">
        <title>Thousands of microbial genomes shed light on interconnected biogeochemical processes in an aquifer system.</title>
        <authorList>
            <person name="Anantharaman K."/>
            <person name="Brown C.T."/>
            <person name="Hug L.A."/>
            <person name="Sharon I."/>
            <person name="Castelle C.J."/>
            <person name="Probst A.J."/>
            <person name="Thomas B.C."/>
            <person name="Singh A."/>
            <person name="Wilkins M.J."/>
            <person name="Karaoz U."/>
            <person name="Brodie E.L."/>
            <person name="Williams K.H."/>
            <person name="Hubbard S.S."/>
            <person name="Banfield J.F."/>
        </authorList>
    </citation>
    <scope>NUCLEOTIDE SEQUENCE [LARGE SCALE GENOMIC DNA]</scope>
</reference>
<dbReference type="PROSITE" id="PS51332">
    <property type="entry name" value="B12_BINDING"/>
    <property type="match status" value="1"/>
</dbReference>
<evidence type="ECO:0000256" key="2">
    <source>
        <dbReference type="ARBA" id="ARBA00022723"/>
    </source>
</evidence>
<evidence type="ECO:0000259" key="5">
    <source>
        <dbReference type="PROSITE" id="PS51337"/>
    </source>
</evidence>
<dbReference type="GO" id="GO:0032259">
    <property type="term" value="P:methylation"/>
    <property type="evidence" value="ECO:0007669"/>
    <property type="project" value="UniProtKB-KW"/>
</dbReference>
<dbReference type="STRING" id="1817867.A3F83_05700"/>
<accession>A0A1F5YKX1</accession>
<keyword evidence="6" id="KW-0489">Methyltransferase</keyword>
<comment type="caution">
    <text evidence="6">The sequence shown here is derived from an EMBL/GenBank/DDBJ whole genome shotgun (WGS) entry which is preliminary data.</text>
</comment>
<dbReference type="GO" id="GO:0046653">
    <property type="term" value="P:tetrahydrofolate metabolic process"/>
    <property type="evidence" value="ECO:0007669"/>
    <property type="project" value="TreeGrafter"/>
</dbReference>
<dbReference type="GO" id="GO:0008705">
    <property type="term" value="F:methionine synthase activity"/>
    <property type="evidence" value="ECO:0007669"/>
    <property type="project" value="TreeGrafter"/>
</dbReference>
<gene>
    <name evidence="6" type="ORF">A3F83_05700</name>
</gene>
<dbReference type="GO" id="GO:0050667">
    <property type="term" value="P:homocysteine metabolic process"/>
    <property type="evidence" value="ECO:0007669"/>
    <property type="project" value="TreeGrafter"/>
</dbReference>
<dbReference type="SMART" id="SM01018">
    <property type="entry name" value="B12-binding_2"/>
    <property type="match status" value="1"/>
</dbReference>
<keyword evidence="3" id="KW-0170">Cobalt</keyword>
<dbReference type="PROSITE" id="PS51337">
    <property type="entry name" value="B12_BINDING_NTER"/>
    <property type="match status" value="1"/>
</dbReference>
<evidence type="ECO:0000256" key="1">
    <source>
        <dbReference type="ARBA" id="ARBA00010854"/>
    </source>
</evidence>
<dbReference type="GO" id="GO:0046872">
    <property type="term" value="F:metal ion binding"/>
    <property type="evidence" value="ECO:0007669"/>
    <property type="project" value="UniProtKB-KW"/>
</dbReference>
<dbReference type="PANTHER" id="PTHR45833">
    <property type="entry name" value="METHIONINE SYNTHASE"/>
    <property type="match status" value="1"/>
</dbReference>
<dbReference type="Pfam" id="PF02310">
    <property type="entry name" value="B12-binding"/>
    <property type="match status" value="1"/>
</dbReference>
<dbReference type="Proteomes" id="UP000179129">
    <property type="component" value="Unassembled WGS sequence"/>
</dbReference>
<dbReference type="PANTHER" id="PTHR45833:SF1">
    <property type="entry name" value="METHIONINE SYNTHASE"/>
    <property type="match status" value="1"/>
</dbReference>
<name>A0A1F5YKX1_9BACT</name>
<evidence type="ECO:0000256" key="3">
    <source>
        <dbReference type="ARBA" id="ARBA00023285"/>
    </source>
</evidence>
<feature type="domain" description="B12-binding" evidence="4">
    <location>
        <begin position="88"/>
        <end position="213"/>
    </location>
</feature>
<dbReference type="InterPro" id="IPR003759">
    <property type="entry name" value="Cbl-bd_cap"/>
</dbReference>
<dbReference type="CDD" id="cd02070">
    <property type="entry name" value="corrinoid_protein_B12-BD"/>
    <property type="match status" value="1"/>
</dbReference>
<sequence length="213" mass="22375">MALIDDIRNALVVGNAPKVTELTRQALEGNIPVIEILNSGLVSGMDIVANKWKSGEYYIPNVLIAARAMKQGMEIIKPKLIEGDYKAKAVAVAGTVKGDLHDIGKNLVVMMMEGAGFEVVDLGTDVAADKFIQAARDKKADLILMSALLTTTMMGMKDVVAAVKNSDLKGKVKTMVGGAPITDKFAQEIGADGYAPDGSSAVEKAKSLLGIAA</sequence>
<feature type="domain" description="B12-binding N-terminal" evidence="5">
    <location>
        <begin position="1"/>
        <end position="88"/>
    </location>
</feature>
<evidence type="ECO:0000313" key="6">
    <source>
        <dbReference type="EMBL" id="OGG00816.1"/>
    </source>
</evidence>
<dbReference type="AlphaFoldDB" id="A0A1F5YKX1"/>
<evidence type="ECO:0000313" key="7">
    <source>
        <dbReference type="Proteomes" id="UP000179129"/>
    </source>
</evidence>
<organism evidence="6 7">
    <name type="scientific">Candidatus Glassbacteria bacterium RIFCSPLOWO2_12_FULL_58_11</name>
    <dbReference type="NCBI Taxonomy" id="1817867"/>
    <lineage>
        <taxon>Bacteria</taxon>
        <taxon>Candidatus Glassiibacteriota</taxon>
    </lineage>
</organism>
<dbReference type="Pfam" id="PF02607">
    <property type="entry name" value="B12-binding_2"/>
    <property type="match status" value="1"/>
</dbReference>
<dbReference type="Gene3D" id="3.40.50.280">
    <property type="entry name" value="Cobalamin-binding domain"/>
    <property type="match status" value="1"/>
</dbReference>
<dbReference type="InterPro" id="IPR036594">
    <property type="entry name" value="Meth_synthase_dom"/>
</dbReference>
<keyword evidence="6" id="KW-0808">Transferase</keyword>
<dbReference type="InterPro" id="IPR006158">
    <property type="entry name" value="Cobalamin-bd"/>
</dbReference>
<comment type="similarity">
    <text evidence="1">Belongs to the methylamine corrinoid protein family.</text>
</comment>
<dbReference type="InterPro" id="IPR050554">
    <property type="entry name" value="Met_Synthase/Corrinoid"/>
</dbReference>
<dbReference type="SUPFAM" id="SSF47644">
    <property type="entry name" value="Methionine synthase domain"/>
    <property type="match status" value="1"/>
</dbReference>
<protein>
    <submittedName>
        <fullName evidence="6">Methyltransferase</fullName>
    </submittedName>
</protein>